<dbReference type="Proteomes" id="UP000078561">
    <property type="component" value="Unassembled WGS sequence"/>
</dbReference>
<evidence type="ECO:0000256" key="2">
    <source>
        <dbReference type="ARBA" id="ARBA00022771"/>
    </source>
</evidence>
<gene>
    <name evidence="7" type="primary">ABSGL_06147.1 scaffold 7704</name>
</gene>
<dbReference type="SUPFAM" id="SSF57716">
    <property type="entry name" value="Glucocorticoid receptor-like (DNA-binding domain)"/>
    <property type="match status" value="1"/>
</dbReference>
<feature type="region of interest" description="Disordered" evidence="5">
    <location>
        <begin position="479"/>
        <end position="500"/>
    </location>
</feature>
<proteinExistence type="predicted"/>
<evidence type="ECO:0000256" key="4">
    <source>
        <dbReference type="PROSITE-ProRule" id="PRU00094"/>
    </source>
</evidence>
<dbReference type="PANTHER" id="PTHR45658">
    <property type="entry name" value="GATA TRANSCRIPTION FACTOR"/>
    <property type="match status" value="1"/>
</dbReference>
<dbReference type="Gene3D" id="3.30.50.10">
    <property type="entry name" value="Erythroid Transcription Factor GATA-1, subunit A"/>
    <property type="match status" value="1"/>
</dbReference>
<sequence>MSPLTENKICDRLEPNRLTPDAWIADTFDTCKLSQGVGVGHEEEECVDGLTCPKYKVRCLGSAYVKSGSFSAVHATFYEVLRWETSDHNYDDDDKASQPSRGSPLGHGASNGNDGTAPFPDIAGDLLYSFEKLPKSFPTLLAQGCNDLSTSSDVGSLALSPEKRKHHHPAQRCVIFIPQNLGASSPGDMSQLSSDHTYYLFPHDSLVKAVTDEAPFQIFCTFYLPKSSSPLSLNRTGSHSPPSSRIRSVTACGHIDSDCLFSIGHHDTIQQSMDRAINIEISGAPAGIYSSLKQATLQYQELCKRITNLLSLHDHHSTTCKTGLAPYPERSLRPSPSMQQTQLHDLGPECHTKIETKEYDYLEQQLHDPNACDPSNHHAHRQHSKNNDVIVDDKDCLQASIYRHKEVQRNTAPGRKRSHVSAAIRQCSYCRTRSTPMWRRGPEGAGTLCNACGVKWKHGKILSDSEGLDHVHSRSVITTPNIDQDDNNDHSTAVRKRKPPTTYIKKAKRTRINETRKQGIAGNYSVDTASYSHHTVTLSSSSDSTFNSPLTSFTSSPHSSPPMSFDAQQYRGLLTLALAENFELDSDALPLDTGVDDVEAAAVLTLLRQS</sequence>
<dbReference type="CDD" id="cd00202">
    <property type="entry name" value="ZnF_GATA"/>
    <property type="match status" value="1"/>
</dbReference>
<dbReference type="Pfam" id="PF00320">
    <property type="entry name" value="GATA"/>
    <property type="match status" value="1"/>
</dbReference>
<feature type="region of interest" description="Disordered" evidence="5">
    <location>
        <begin position="89"/>
        <end position="116"/>
    </location>
</feature>
<dbReference type="SMART" id="SM00401">
    <property type="entry name" value="ZnF_GATA"/>
    <property type="match status" value="1"/>
</dbReference>
<dbReference type="InterPro" id="IPR013088">
    <property type="entry name" value="Znf_NHR/GATA"/>
</dbReference>
<keyword evidence="3" id="KW-0862">Zinc</keyword>
<dbReference type="PANTHER" id="PTHR45658:SF18">
    <property type="entry name" value="PROTEIN GAT2"/>
    <property type="match status" value="1"/>
</dbReference>
<dbReference type="GO" id="GO:0008270">
    <property type="term" value="F:zinc ion binding"/>
    <property type="evidence" value="ECO:0007669"/>
    <property type="project" value="UniProtKB-KW"/>
</dbReference>
<dbReference type="OrthoDB" id="2162994at2759"/>
<evidence type="ECO:0000313" key="8">
    <source>
        <dbReference type="Proteomes" id="UP000078561"/>
    </source>
</evidence>
<dbReference type="InParanoid" id="A0A168NFN6"/>
<evidence type="ECO:0000256" key="1">
    <source>
        <dbReference type="ARBA" id="ARBA00022723"/>
    </source>
</evidence>
<keyword evidence="1" id="KW-0479">Metal-binding</keyword>
<evidence type="ECO:0000313" key="7">
    <source>
        <dbReference type="EMBL" id="SAM00459.1"/>
    </source>
</evidence>
<evidence type="ECO:0000256" key="3">
    <source>
        <dbReference type="ARBA" id="ARBA00022833"/>
    </source>
</evidence>
<dbReference type="GO" id="GO:0043565">
    <property type="term" value="F:sequence-specific DNA binding"/>
    <property type="evidence" value="ECO:0007669"/>
    <property type="project" value="InterPro"/>
</dbReference>
<dbReference type="STRING" id="4829.A0A168NFN6"/>
<protein>
    <recommendedName>
        <fullName evidence="6">GATA-type domain-containing protein</fullName>
    </recommendedName>
</protein>
<dbReference type="PROSITE" id="PS50114">
    <property type="entry name" value="GATA_ZN_FINGER_2"/>
    <property type="match status" value="1"/>
</dbReference>
<name>A0A168NFN6_ABSGL</name>
<feature type="domain" description="GATA-type" evidence="6">
    <location>
        <begin position="421"/>
        <end position="457"/>
    </location>
</feature>
<keyword evidence="8" id="KW-1185">Reference proteome</keyword>
<keyword evidence="2 4" id="KW-0863">Zinc-finger</keyword>
<accession>A0A168NFN6</accession>
<dbReference type="EMBL" id="LT553218">
    <property type="protein sequence ID" value="SAM00459.1"/>
    <property type="molecule type" value="Genomic_DNA"/>
</dbReference>
<dbReference type="InterPro" id="IPR051140">
    <property type="entry name" value="GATA_TF"/>
</dbReference>
<reference evidence="7" key="1">
    <citation type="submission" date="2016-04" db="EMBL/GenBank/DDBJ databases">
        <authorList>
            <person name="Evans L.H."/>
            <person name="Alamgir A."/>
            <person name="Owens N."/>
            <person name="Weber N.D."/>
            <person name="Virtaneva K."/>
            <person name="Barbian K."/>
            <person name="Babar A."/>
            <person name="Rosenke K."/>
        </authorList>
    </citation>
    <scope>NUCLEOTIDE SEQUENCE [LARGE SCALE GENOMIC DNA]</scope>
    <source>
        <strain evidence="7">CBS 101.48</strain>
    </source>
</reference>
<dbReference type="AlphaFoldDB" id="A0A168NFN6"/>
<evidence type="ECO:0000259" key="6">
    <source>
        <dbReference type="PROSITE" id="PS50114"/>
    </source>
</evidence>
<dbReference type="GO" id="GO:0006355">
    <property type="term" value="P:regulation of DNA-templated transcription"/>
    <property type="evidence" value="ECO:0007669"/>
    <property type="project" value="InterPro"/>
</dbReference>
<organism evidence="7">
    <name type="scientific">Absidia glauca</name>
    <name type="common">Pin mould</name>
    <dbReference type="NCBI Taxonomy" id="4829"/>
    <lineage>
        <taxon>Eukaryota</taxon>
        <taxon>Fungi</taxon>
        <taxon>Fungi incertae sedis</taxon>
        <taxon>Mucoromycota</taxon>
        <taxon>Mucoromycotina</taxon>
        <taxon>Mucoromycetes</taxon>
        <taxon>Mucorales</taxon>
        <taxon>Cunninghamellaceae</taxon>
        <taxon>Absidia</taxon>
    </lineage>
</organism>
<dbReference type="InterPro" id="IPR000679">
    <property type="entry name" value="Znf_GATA"/>
</dbReference>
<evidence type="ECO:0000256" key="5">
    <source>
        <dbReference type="SAM" id="MobiDB-lite"/>
    </source>
</evidence>